<evidence type="ECO:0000313" key="2">
    <source>
        <dbReference type="Proteomes" id="UP000700908"/>
    </source>
</evidence>
<dbReference type="RefSeq" id="WP_222198604.1">
    <property type="nucleotide sequence ID" value="NZ_JAIMFO010000004.1"/>
</dbReference>
<name>A0ABS7MIG4_9ACTN</name>
<gene>
    <name evidence="1" type="ORF">K6V98_00675</name>
</gene>
<comment type="caution">
    <text evidence="1">The sequence shown here is derived from an EMBL/GenBank/DDBJ whole genome shotgun (WGS) entry which is preliminary data.</text>
</comment>
<organism evidence="1 2">
    <name type="scientific">Collinsella ureilytica</name>
    <dbReference type="NCBI Taxonomy" id="2869515"/>
    <lineage>
        <taxon>Bacteria</taxon>
        <taxon>Bacillati</taxon>
        <taxon>Actinomycetota</taxon>
        <taxon>Coriobacteriia</taxon>
        <taxon>Coriobacteriales</taxon>
        <taxon>Coriobacteriaceae</taxon>
        <taxon>Collinsella</taxon>
    </lineage>
</organism>
<keyword evidence="2" id="KW-1185">Reference proteome</keyword>
<dbReference type="Pfam" id="PF04245">
    <property type="entry name" value="NA37"/>
    <property type="match status" value="1"/>
</dbReference>
<accession>A0ABS7MIG4</accession>
<dbReference type="Proteomes" id="UP000700908">
    <property type="component" value="Unassembled WGS sequence"/>
</dbReference>
<dbReference type="EMBL" id="JAIMFO010000004">
    <property type="protein sequence ID" value="MBY4796881.1"/>
    <property type="molecule type" value="Genomic_DNA"/>
</dbReference>
<sequence>MKLNHAVLHVIDLDSGISVMSDRELDVESRAVRTFVSGHVKRARNRPDARRSTFRESSAFAGELSNYLFGTREFLDIAHQVGEFLSGELIRADKATATDVLIVDCTDDEDARWFAILLLESKQAYMHEVSHSGDRVANDIRRRFAILPNPSQKIASFALIRTSSLEIFYQDVMRKIAGEDRMLIPEGLLECGEGASASETITSVSRAVERVAEDHGTNPAVAVARVKTALVDAVTEDDELPPWEAVDAAFEDEPVMREAVRSALQEEQIPERVAVERTQIERPQVRNQRIKTDTGITISFPAELAVNTDLIEFVQEPNGLLSISLKNIASIENR</sequence>
<dbReference type="InterPro" id="IPR007358">
    <property type="entry name" value="Nucleoid_associated_NdpA"/>
</dbReference>
<reference evidence="1 2" key="1">
    <citation type="submission" date="2021-08" db="EMBL/GenBank/DDBJ databases">
        <title>Collinsella faecalis sp. nov. isolated from swine faeces.</title>
        <authorList>
            <person name="Oh B.S."/>
            <person name="Lee J.H."/>
        </authorList>
    </citation>
    <scope>NUCLEOTIDE SEQUENCE [LARGE SCALE GENOMIC DNA]</scope>
    <source>
        <strain evidence="1 2">AGMB00827</strain>
    </source>
</reference>
<proteinExistence type="predicted"/>
<evidence type="ECO:0000313" key="1">
    <source>
        <dbReference type="EMBL" id="MBY4796881.1"/>
    </source>
</evidence>
<protein>
    <submittedName>
        <fullName evidence="1">Nucleoid-associated protein</fullName>
    </submittedName>
</protein>